<dbReference type="Gene3D" id="2.60.40.1120">
    <property type="entry name" value="Carboxypeptidase-like, regulatory domain"/>
    <property type="match status" value="1"/>
</dbReference>
<dbReference type="AlphaFoldDB" id="A0A3N4QME6"/>
<feature type="domain" description="TonB-dependent receptor plug" evidence="12">
    <location>
        <begin position="123"/>
        <end position="225"/>
    </location>
</feature>
<dbReference type="GO" id="GO:0015344">
    <property type="term" value="F:siderophore uptake transmembrane transporter activity"/>
    <property type="evidence" value="ECO:0007669"/>
    <property type="project" value="TreeGrafter"/>
</dbReference>
<keyword evidence="10" id="KW-0732">Signal</keyword>
<evidence type="ECO:0000256" key="1">
    <source>
        <dbReference type="ARBA" id="ARBA00004571"/>
    </source>
</evidence>
<keyword evidence="13" id="KW-0675">Receptor</keyword>
<feature type="chain" id="PRO_5017928086" evidence="10">
    <location>
        <begin position="25"/>
        <end position="786"/>
    </location>
</feature>
<gene>
    <name evidence="13" type="ORF">EGT74_04845</name>
</gene>
<dbReference type="Gene3D" id="2.170.130.10">
    <property type="entry name" value="TonB-dependent receptor, plug domain"/>
    <property type="match status" value="1"/>
</dbReference>
<evidence type="ECO:0000256" key="3">
    <source>
        <dbReference type="ARBA" id="ARBA00022452"/>
    </source>
</evidence>
<dbReference type="PANTHER" id="PTHR30069">
    <property type="entry name" value="TONB-DEPENDENT OUTER MEMBRANE RECEPTOR"/>
    <property type="match status" value="1"/>
</dbReference>
<dbReference type="Pfam" id="PF00593">
    <property type="entry name" value="TonB_dep_Rec_b-barrel"/>
    <property type="match status" value="1"/>
</dbReference>
<dbReference type="PANTHER" id="PTHR30069:SF40">
    <property type="entry name" value="TONB-DEPENDENT RECEPTOR NMB0964-RELATED"/>
    <property type="match status" value="1"/>
</dbReference>
<dbReference type="InterPro" id="IPR008969">
    <property type="entry name" value="CarboxyPept-like_regulatory"/>
</dbReference>
<comment type="caution">
    <text evidence="13">The sequence shown here is derived from an EMBL/GenBank/DDBJ whole genome shotgun (WGS) entry which is preliminary data.</text>
</comment>
<evidence type="ECO:0000256" key="8">
    <source>
        <dbReference type="PROSITE-ProRule" id="PRU01360"/>
    </source>
</evidence>
<dbReference type="RefSeq" id="WP_123845390.1">
    <property type="nucleotide sequence ID" value="NZ_RPDH01000001.1"/>
</dbReference>
<dbReference type="SUPFAM" id="SSF56935">
    <property type="entry name" value="Porins"/>
    <property type="match status" value="1"/>
</dbReference>
<proteinExistence type="inferred from homology"/>
<feature type="domain" description="TonB-dependent receptor-like beta-barrel" evidence="11">
    <location>
        <begin position="370"/>
        <end position="746"/>
    </location>
</feature>
<dbReference type="Pfam" id="PF13715">
    <property type="entry name" value="CarbopepD_reg_2"/>
    <property type="match status" value="1"/>
</dbReference>
<evidence type="ECO:0000313" key="13">
    <source>
        <dbReference type="EMBL" id="RPE12874.1"/>
    </source>
</evidence>
<dbReference type="Gene3D" id="2.40.170.20">
    <property type="entry name" value="TonB-dependent receptor, beta-barrel domain"/>
    <property type="match status" value="1"/>
</dbReference>
<evidence type="ECO:0000256" key="2">
    <source>
        <dbReference type="ARBA" id="ARBA00022448"/>
    </source>
</evidence>
<dbReference type="InterPro" id="IPR036942">
    <property type="entry name" value="Beta-barrel_TonB_sf"/>
</dbReference>
<keyword evidence="14" id="KW-1185">Reference proteome</keyword>
<evidence type="ECO:0000256" key="10">
    <source>
        <dbReference type="SAM" id="SignalP"/>
    </source>
</evidence>
<evidence type="ECO:0000259" key="11">
    <source>
        <dbReference type="Pfam" id="PF00593"/>
    </source>
</evidence>
<dbReference type="Proteomes" id="UP000278351">
    <property type="component" value="Unassembled WGS sequence"/>
</dbReference>
<dbReference type="InterPro" id="IPR039426">
    <property type="entry name" value="TonB-dep_rcpt-like"/>
</dbReference>
<keyword evidence="3 8" id="KW-1134">Transmembrane beta strand</keyword>
<dbReference type="SUPFAM" id="SSF49464">
    <property type="entry name" value="Carboxypeptidase regulatory domain-like"/>
    <property type="match status" value="1"/>
</dbReference>
<evidence type="ECO:0000259" key="12">
    <source>
        <dbReference type="Pfam" id="PF07715"/>
    </source>
</evidence>
<dbReference type="GO" id="GO:0044718">
    <property type="term" value="P:siderophore transmembrane transport"/>
    <property type="evidence" value="ECO:0007669"/>
    <property type="project" value="TreeGrafter"/>
</dbReference>
<keyword evidence="4 8" id="KW-0812">Transmembrane</keyword>
<evidence type="ECO:0000313" key="14">
    <source>
        <dbReference type="Proteomes" id="UP000278351"/>
    </source>
</evidence>
<evidence type="ECO:0000256" key="5">
    <source>
        <dbReference type="ARBA" id="ARBA00023077"/>
    </source>
</evidence>
<dbReference type="OrthoDB" id="9795928at2"/>
<dbReference type="GO" id="GO:0009279">
    <property type="term" value="C:cell outer membrane"/>
    <property type="evidence" value="ECO:0007669"/>
    <property type="project" value="UniProtKB-SubCell"/>
</dbReference>
<keyword evidence="2 8" id="KW-0813">Transport</keyword>
<comment type="subcellular location">
    <subcellularLocation>
        <location evidence="1 8">Cell outer membrane</location>
        <topology evidence="1 8">Multi-pass membrane protein</topology>
    </subcellularLocation>
</comment>
<dbReference type="InterPro" id="IPR012910">
    <property type="entry name" value="Plug_dom"/>
</dbReference>
<organism evidence="13 14">
    <name type="scientific">Chitinophaga lutea</name>
    <dbReference type="NCBI Taxonomy" id="2488634"/>
    <lineage>
        <taxon>Bacteria</taxon>
        <taxon>Pseudomonadati</taxon>
        <taxon>Bacteroidota</taxon>
        <taxon>Chitinophagia</taxon>
        <taxon>Chitinophagales</taxon>
        <taxon>Chitinophagaceae</taxon>
        <taxon>Chitinophaga</taxon>
    </lineage>
</organism>
<dbReference type="InterPro" id="IPR037066">
    <property type="entry name" value="Plug_dom_sf"/>
</dbReference>
<reference evidence="13 14" key="1">
    <citation type="submission" date="2018-11" db="EMBL/GenBank/DDBJ databases">
        <title>Chitinophaga lutea sp.nov., isolate from arsenic contaminated soil.</title>
        <authorList>
            <person name="Zong Y."/>
        </authorList>
    </citation>
    <scope>NUCLEOTIDE SEQUENCE [LARGE SCALE GENOMIC DNA]</scope>
    <source>
        <strain evidence="13 14">ZY74</strain>
    </source>
</reference>
<keyword evidence="5 9" id="KW-0798">TonB box</keyword>
<name>A0A3N4QME6_9BACT</name>
<dbReference type="CDD" id="cd01347">
    <property type="entry name" value="ligand_gated_channel"/>
    <property type="match status" value="1"/>
</dbReference>
<sequence>MQVIKKIAWAAVLMQLMFAAAASAQCTIRLSGTVTDSETKQPLPGATIVIKENGLSVKSDDKGVYRLEGLCPGFYTLHISHIGCLPVEVAWQVSADERRNISLPHSVTQLQEVAVTGHAAKEVTTAPVESLSGKELEKTRGLTLGEALKKVNGVTSLTTGPNVSKPVINGLHSNRVLILNNGIRQEGQQWGSEHAPEVDPFLANKMVVIKGAGALRYGGDAIGGVVLVEPKALPVTPGLGGEVNFAGFSNNRLGAVSAIIEQQVPKLPGLSWRLQGTLRKGGNVKTPDYWLDNTGVEEYNFSGAIGWKKPQYGVELFYSQFNTNLGVFEGSHIGNREDLDNVIKQQRPLPEFTEGFSYDIERPYQHVEHELFKIKSYLNTGKAGRLNLVLARQFNYRDELDRKSALSVNKMNLNLTTYNAELLWDHFSWKGLRGTVGATGTYQENSYRSRLFIPNYESLQWGAFWTEKWESANQQWLVEGGIRYDNKQYYNLGDNAGAIHYPEQDYASISGSLGAQYRVTDNFHVSVNAARAWRPPGVNELYATGLHHGAAVYVDGDPYLKPEDAAKFNTTLHYDISDKLEADVNLYYNHISNFIFQQPTDSIVVTIRGAFPYTFYRQSDVTMKGMDAQVRWQFLPKWQLTSKASILRAYNETDNDWLINMPADRFENELSFTPGNYKAFKENYISVSVSNVLKQTRTPANLQDKNDPRGQDLLAPPSGYTLVGLEAGSTVHFGKQPVSFILGAANLLNTRYRDYLNFFRYFADEPGRNIYLKVKMPLQFGKKASI</sequence>
<comment type="similarity">
    <text evidence="8 9">Belongs to the TonB-dependent receptor family.</text>
</comment>
<keyword evidence="6 8" id="KW-0472">Membrane</keyword>
<evidence type="ECO:0000256" key="6">
    <source>
        <dbReference type="ARBA" id="ARBA00023136"/>
    </source>
</evidence>
<evidence type="ECO:0000256" key="7">
    <source>
        <dbReference type="ARBA" id="ARBA00023237"/>
    </source>
</evidence>
<evidence type="ECO:0000256" key="9">
    <source>
        <dbReference type="RuleBase" id="RU003357"/>
    </source>
</evidence>
<keyword evidence="7 8" id="KW-0998">Cell outer membrane</keyword>
<dbReference type="PROSITE" id="PS52016">
    <property type="entry name" value="TONB_DEPENDENT_REC_3"/>
    <property type="match status" value="1"/>
</dbReference>
<dbReference type="EMBL" id="RPDH01000001">
    <property type="protein sequence ID" value="RPE12874.1"/>
    <property type="molecule type" value="Genomic_DNA"/>
</dbReference>
<accession>A0A3N4QME6</accession>
<feature type="signal peptide" evidence="10">
    <location>
        <begin position="1"/>
        <end position="24"/>
    </location>
</feature>
<evidence type="ECO:0000256" key="4">
    <source>
        <dbReference type="ARBA" id="ARBA00022692"/>
    </source>
</evidence>
<protein>
    <submittedName>
        <fullName evidence="13">TonB-dependent receptor</fullName>
    </submittedName>
</protein>
<dbReference type="Pfam" id="PF07715">
    <property type="entry name" value="Plug"/>
    <property type="match status" value="1"/>
</dbReference>
<dbReference type="InterPro" id="IPR000531">
    <property type="entry name" value="Beta-barrel_TonB"/>
</dbReference>